<evidence type="ECO:0000259" key="11">
    <source>
        <dbReference type="Pfam" id="PF25994"/>
    </source>
</evidence>
<evidence type="ECO:0000256" key="4">
    <source>
        <dbReference type="ARBA" id="ARBA00022475"/>
    </source>
</evidence>
<feature type="coiled-coil region" evidence="10">
    <location>
        <begin position="269"/>
        <end position="303"/>
    </location>
</feature>
<evidence type="ECO:0000313" key="14">
    <source>
        <dbReference type="Proteomes" id="UP000595857"/>
    </source>
</evidence>
<comment type="similarity">
    <text evidence="2 9">Belongs to the membrane fusion protein (MFP) (TC 8.A.1) family.</text>
</comment>
<evidence type="ECO:0000256" key="7">
    <source>
        <dbReference type="ARBA" id="ARBA00022989"/>
    </source>
</evidence>
<reference evidence="13 14" key="1">
    <citation type="submission" date="2021-01" db="EMBL/GenBank/DDBJ databases">
        <title>Genome seq and assembly of Devosia sp. LEGU1.</title>
        <authorList>
            <person name="Chhetri G."/>
        </authorList>
    </citation>
    <scope>NUCLEOTIDE SEQUENCE [LARGE SCALE GENOMIC DNA]</scope>
    <source>
        <strain evidence="13 14">LEGU1</strain>
    </source>
</reference>
<evidence type="ECO:0000259" key="12">
    <source>
        <dbReference type="Pfam" id="PF26002"/>
    </source>
</evidence>
<gene>
    <name evidence="13" type="ORF">JI748_05190</name>
</gene>
<evidence type="ECO:0000256" key="3">
    <source>
        <dbReference type="ARBA" id="ARBA00022448"/>
    </source>
</evidence>
<keyword evidence="14" id="KW-1185">Reference proteome</keyword>
<name>A0ABX7C8F2_9HYPH</name>
<evidence type="ECO:0000256" key="9">
    <source>
        <dbReference type="RuleBase" id="RU365093"/>
    </source>
</evidence>
<dbReference type="NCBIfam" id="TIGR01843">
    <property type="entry name" value="type_I_hlyD"/>
    <property type="match status" value="1"/>
</dbReference>
<dbReference type="InterPro" id="IPR050739">
    <property type="entry name" value="MFP"/>
</dbReference>
<dbReference type="PRINTS" id="PR01490">
    <property type="entry name" value="RTXTOXIND"/>
</dbReference>
<dbReference type="Pfam" id="PF26002">
    <property type="entry name" value="Beta-barrel_AprE"/>
    <property type="match status" value="1"/>
</dbReference>
<feature type="domain" description="AprE-like long alpha-helical hairpin" evidence="11">
    <location>
        <begin position="113"/>
        <end position="294"/>
    </location>
</feature>
<dbReference type="Pfam" id="PF25994">
    <property type="entry name" value="HH_AprE"/>
    <property type="match status" value="1"/>
</dbReference>
<evidence type="ECO:0000313" key="13">
    <source>
        <dbReference type="EMBL" id="QQR40401.1"/>
    </source>
</evidence>
<dbReference type="EMBL" id="CP068046">
    <property type="protein sequence ID" value="QQR40401.1"/>
    <property type="molecule type" value="Genomic_DNA"/>
</dbReference>
<feature type="coiled-coil region" evidence="10">
    <location>
        <begin position="167"/>
        <end position="201"/>
    </location>
</feature>
<keyword evidence="3 9" id="KW-0813">Transport</keyword>
<dbReference type="InterPro" id="IPR058781">
    <property type="entry name" value="HH_AprE-like"/>
</dbReference>
<dbReference type="Gene3D" id="2.40.30.170">
    <property type="match status" value="1"/>
</dbReference>
<accession>A0ABX7C8F2</accession>
<organism evidence="13 14">
    <name type="scientific">Devosia rhizoryzae</name>
    <dbReference type="NCBI Taxonomy" id="2774137"/>
    <lineage>
        <taxon>Bacteria</taxon>
        <taxon>Pseudomonadati</taxon>
        <taxon>Pseudomonadota</taxon>
        <taxon>Alphaproteobacteria</taxon>
        <taxon>Hyphomicrobiales</taxon>
        <taxon>Devosiaceae</taxon>
        <taxon>Devosia</taxon>
    </lineage>
</organism>
<keyword evidence="10" id="KW-0175">Coiled coil</keyword>
<evidence type="ECO:0000256" key="10">
    <source>
        <dbReference type="SAM" id="Coils"/>
    </source>
</evidence>
<proteinExistence type="inferred from homology"/>
<evidence type="ECO:0000256" key="6">
    <source>
        <dbReference type="ARBA" id="ARBA00022692"/>
    </source>
</evidence>
<keyword evidence="5 9" id="KW-0997">Cell inner membrane</keyword>
<keyword evidence="8 9" id="KW-0472">Membrane</keyword>
<comment type="subcellular location">
    <subcellularLocation>
        <location evidence="1 9">Cell inner membrane</location>
        <topology evidence="1 9">Single-pass membrane protein</topology>
    </subcellularLocation>
</comment>
<keyword evidence="4 9" id="KW-1003">Cell membrane</keyword>
<dbReference type="InterPro" id="IPR058982">
    <property type="entry name" value="Beta-barrel_AprE"/>
</dbReference>
<dbReference type="PANTHER" id="PTHR30386">
    <property type="entry name" value="MEMBRANE FUSION SUBUNIT OF EMRAB-TOLC MULTIDRUG EFFLUX PUMP"/>
    <property type="match status" value="1"/>
</dbReference>
<dbReference type="Proteomes" id="UP000595857">
    <property type="component" value="Chromosome"/>
</dbReference>
<protein>
    <recommendedName>
        <fullName evidence="9">Membrane fusion protein (MFP) family protein</fullName>
    </recommendedName>
</protein>
<dbReference type="PANTHER" id="PTHR30386:SF17">
    <property type="entry name" value="ALKALINE PROTEASE SECRETION PROTEIN APRE"/>
    <property type="match status" value="1"/>
</dbReference>
<evidence type="ECO:0000256" key="2">
    <source>
        <dbReference type="ARBA" id="ARBA00009477"/>
    </source>
</evidence>
<feature type="domain" description="AprE-like beta-barrel" evidence="12">
    <location>
        <begin position="339"/>
        <end position="425"/>
    </location>
</feature>
<evidence type="ECO:0000256" key="5">
    <source>
        <dbReference type="ARBA" id="ARBA00022519"/>
    </source>
</evidence>
<sequence>MTTIDNLSSFEEALSAGRGKARAPDGFGLKGRVIAGSVAAILLLAGIGGWAATARLSGAVISAGTVLVEENLKVVQHVDGGVVRAIMVKQGDVVAKDDLLLRLDDVQIRVEKSILIGQLAELVARQSRLRAEQSSSGAIAFPQDYLEQFPNANPILSGEQQLFDSARRDQDSKRAQLQLQVEQLREEITGLTVQAEALDDELVLIREERERMGLLADKGLIETTRLNATDRELARMVGSQGEISASIARSHARISELELQILSIDELGGTEALRELRQVDARVAELQDRLTEVEARLTRTEIRAPVSGTINELSVTTLGGVITPAEKLMTIVPTDADLKIEFRIATHDIDQMHIGQPTKLRFSAFNQRTTPEIDGVVTRISAAATSDPRSGQTFYLAEAEATGDLSQLGSTGLVPGMPVEVFVATAEQVAIAYFAKPFTDQVARAFREE</sequence>
<dbReference type="InterPro" id="IPR010129">
    <property type="entry name" value="T1SS_HlyD"/>
</dbReference>
<evidence type="ECO:0000256" key="1">
    <source>
        <dbReference type="ARBA" id="ARBA00004377"/>
    </source>
</evidence>
<keyword evidence="6 9" id="KW-0812">Transmembrane</keyword>
<keyword evidence="7 9" id="KW-1133">Transmembrane helix</keyword>
<dbReference type="RefSeq" id="WP_201635714.1">
    <property type="nucleotide sequence ID" value="NZ_CP068046.1"/>
</dbReference>
<evidence type="ECO:0000256" key="8">
    <source>
        <dbReference type="ARBA" id="ARBA00023136"/>
    </source>
</evidence>
<feature type="transmembrane region" description="Helical" evidence="9">
    <location>
        <begin position="33"/>
        <end position="52"/>
    </location>
</feature>